<keyword evidence="1" id="KW-0812">Transmembrane</keyword>
<dbReference type="EMBL" id="JAHLQL010000001">
    <property type="protein sequence ID" value="MBU5590380.1"/>
    <property type="molecule type" value="Genomic_DNA"/>
</dbReference>
<comment type="caution">
    <text evidence="2">The sequence shown here is derived from an EMBL/GenBank/DDBJ whole genome shotgun (WGS) entry which is preliminary data.</text>
</comment>
<feature type="transmembrane region" description="Helical" evidence="1">
    <location>
        <begin position="257"/>
        <end position="279"/>
    </location>
</feature>
<keyword evidence="1" id="KW-0472">Membrane</keyword>
<dbReference type="RefSeq" id="WP_216455593.1">
    <property type="nucleotide sequence ID" value="NZ_JAHLQL010000001.1"/>
</dbReference>
<reference evidence="2 3" key="1">
    <citation type="submission" date="2021-06" db="EMBL/GenBank/DDBJ databases">
        <authorList>
            <person name="Sun Q."/>
            <person name="Li D."/>
        </authorList>
    </citation>
    <scope>NUCLEOTIDE SEQUENCE [LARGE SCALE GENOMIC DNA]</scope>
    <source>
        <strain evidence="2 3">MSJ-4</strain>
    </source>
</reference>
<name>A0ABS6EW84_9CLOT</name>
<feature type="transmembrane region" description="Helical" evidence="1">
    <location>
        <begin position="61"/>
        <end position="82"/>
    </location>
</feature>
<feature type="transmembrane region" description="Helical" evidence="1">
    <location>
        <begin position="177"/>
        <end position="198"/>
    </location>
</feature>
<keyword evidence="3" id="KW-1185">Reference proteome</keyword>
<accession>A0ABS6EW84</accession>
<keyword evidence="1" id="KW-1133">Transmembrane helix</keyword>
<evidence type="ECO:0000256" key="1">
    <source>
        <dbReference type="SAM" id="Phobius"/>
    </source>
</evidence>
<protein>
    <submittedName>
        <fullName evidence="2">ABC transporter permease</fullName>
    </submittedName>
</protein>
<dbReference type="PANTHER" id="PTHR43471">
    <property type="entry name" value="ABC TRANSPORTER PERMEASE"/>
    <property type="match status" value="1"/>
</dbReference>
<feature type="transmembrane region" description="Helical" evidence="1">
    <location>
        <begin position="119"/>
        <end position="138"/>
    </location>
</feature>
<organism evidence="2 3">
    <name type="scientific">Clostridium simiarum</name>
    <dbReference type="NCBI Taxonomy" id="2841506"/>
    <lineage>
        <taxon>Bacteria</taxon>
        <taxon>Bacillati</taxon>
        <taxon>Bacillota</taxon>
        <taxon>Clostridia</taxon>
        <taxon>Eubacteriales</taxon>
        <taxon>Clostridiaceae</taxon>
        <taxon>Clostridium</taxon>
    </lineage>
</organism>
<sequence length="293" mass="32596">MKFNLNPVLRKEAKTTVRTWRVGVLLAIYSGILASVAVITFTMFIKNMVYGGSRYEELPTIYMAIESLQLVLILFIVPSLSASAISGERERQTLDILLSTKMSPLSIIMGKLMASLSKVILLIISTIPVFSLVFLFGGVNAKHIMEIIIFYLITALYVGSIAIFVSTLFKSSRVSNAVVYGVGLFLTLGTLFITVMYFQYLSFKYTSTGQNPSQAFSIPYYLYLNPLMGYGSLMIHQLGGASMIPGFRSLNNIPNAWIINLVVETIVSIGLLLLASWKLNPIKKSKKKRMRKV</sequence>
<evidence type="ECO:0000313" key="2">
    <source>
        <dbReference type="EMBL" id="MBU5590380.1"/>
    </source>
</evidence>
<dbReference type="Pfam" id="PF12679">
    <property type="entry name" value="ABC2_membrane_2"/>
    <property type="match status" value="1"/>
</dbReference>
<feature type="transmembrane region" description="Helical" evidence="1">
    <location>
        <begin position="20"/>
        <end position="41"/>
    </location>
</feature>
<feature type="transmembrane region" description="Helical" evidence="1">
    <location>
        <begin position="144"/>
        <end position="165"/>
    </location>
</feature>
<evidence type="ECO:0000313" key="3">
    <source>
        <dbReference type="Proteomes" id="UP000736583"/>
    </source>
</evidence>
<gene>
    <name evidence="2" type="ORF">KQI89_01250</name>
</gene>
<dbReference type="PANTHER" id="PTHR43471:SF12">
    <property type="entry name" value="HYPOTHETICAL MEMBRANE PROTEIN, CONSERVED"/>
    <property type="match status" value="1"/>
</dbReference>
<proteinExistence type="predicted"/>
<dbReference type="Proteomes" id="UP000736583">
    <property type="component" value="Unassembled WGS sequence"/>
</dbReference>